<keyword evidence="1" id="KW-0812">Transmembrane</keyword>
<dbReference type="AlphaFoldDB" id="A0A1H3Z3U8"/>
<feature type="domain" description="TadE-like" evidence="2">
    <location>
        <begin position="10"/>
        <end position="52"/>
    </location>
</feature>
<reference evidence="4" key="1">
    <citation type="submission" date="2016-10" db="EMBL/GenBank/DDBJ databases">
        <authorList>
            <person name="Varghese N."/>
            <person name="Submissions S."/>
        </authorList>
    </citation>
    <scope>NUCLEOTIDE SEQUENCE [LARGE SCALE GENOMIC DNA]</scope>
    <source>
        <strain evidence="4">KPR-1</strain>
    </source>
</reference>
<evidence type="ECO:0000256" key="1">
    <source>
        <dbReference type="SAM" id="Phobius"/>
    </source>
</evidence>
<gene>
    <name evidence="3" type="ORF">SAMN02910418_01088</name>
</gene>
<protein>
    <submittedName>
        <fullName evidence="3">TadE-like protein</fullName>
    </submittedName>
</protein>
<name>A0A1H3Z3U8_9ACTO</name>
<evidence type="ECO:0000313" key="4">
    <source>
        <dbReference type="Proteomes" id="UP000199288"/>
    </source>
</evidence>
<dbReference type="InterPro" id="IPR012495">
    <property type="entry name" value="TadE-like_dom"/>
</dbReference>
<dbReference type="EMBL" id="FNQV01000005">
    <property type="protein sequence ID" value="SEA18148.1"/>
    <property type="molecule type" value="Genomic_DNA"/>
</dbReference>
<dbReference type="Proteomes" id="UP000199288">
    <property type="component" value="Unassembled WGS sequence"/>
</dbReference>
<dbReference type="OrthoDB" id="3254574at2"/>
<feature type="transmembrane region" description="Helical" evidence="1">
    <location>
        <begin position="16"/>
        <end position="37"/>
    </location>
</feature>
<accession>A0A1H3Z3U8</accession>
<evidence type="ECO:0000259" key="2">
    <source>
        <dbReference type="Pfam" id="PF07811"/>
    </source>
</evidence>
<keyword evidence="1" id="KW-1133">Transmembrane helix</keyword>
<keyword evidence="4" id="KW-1185">Reference proteome</keyword>
<dbReference type="Pfam" id="PF07811">
    <property type="entry name" value="TadE"/>
    <property type="match status" value="1"/>
</dbReference>
<organism evidence="3 4">
    <name type="scientific">Bowdeniella nasicola</name>
    <dbReference type="NCBI Taxonomy" id="208480"/>
    <lineage>
        <taxon>Bacteria</taxon>
        <taxon>Bacillati</taxon>
        <taxon>Actinomycetota</taxon>
        <taxon>Actinomycetes</taxon>
        <taxon>Actinomycetales</taxon>
        <taxon>Actinomycetaceae</taxon>
        <taxon>Bowdeniella</taxon>
    </lineage>
</organism>
<keyword evidence="1" id="KW-0472">Membrane</keyword>
<dbReference type="RefSeq" id="WP_092563252.1">
    <property type="nucleotide sequence ID" value="NZ_FNQV01000005.1"/>
</dbReference>
<sequence>MKRALSEEEGSVIPEYVMVLTVLIFVLLALIQFVFAIHVRSILVDSAAEGARRAALMKSTDAEGIALTEQLVSSALVDNYASNVAIEHVNLDGLAAVRVTISAPLPLIGLIGPDSQLTVSAHAVEEEQFLTQGRTP</sequence>
<proteinExistence type="predicted"/>
<evidence type="ECO:0000313" key="3">
    <source>
        <dbReference type="EMBL" id="SEA18148.1"/>
    </source>
</evidence>